<dbReference type="Proteomes" id="UP001162164">
    <property type="component" value="Unassembled WGS sequence"/>
</dbReference>
<evidence type="ECO:0000313" key="2">
    <source>
        <dbReference type="Proteomes" id="UP001162164"/>
    </source>
</evidence>
<reference evidence="1" key="1">
    <citation type="journal article" date="2023" name="Insect Mol. Biol.">
        <title>Genome sequencing provides insights into the evolution of gene families encoding plant cell wall-degrading enzymes in longhorned beetles.</title>
        <authorList>
            <person name="Shin N.R."/>
            <person name="Okamura Y."/>
            <person name="Kirsch R."/>
            <person name="Pauchet Y."/>
        </authorList>
    </citation>
    <scope>NUCLEOTIDE SEQUENCE</scope>
    <source>
        <strain evidence="1">MMC_N1</strain>
    </source>
</reference>
<protein>
    <submittedName>
        <fullName evidence="1">Uncharacterized protein</fullName>
    </submittedName>
</protein>
<accession>A0ABQ9JWU5</accession>
<evidence type="ECO:0000313" key="1">
    <source>
        <dbReference type="EMBL" id="KAJ8982498.1"/>
    </source>
</evidence>
<proteinExistence type="predicted"/>
<gene>
    <name evidence="1" type="ORF">NQ317_018536</name>
</gene>
<organism evidence="1 2">
    <name type="scientific">Molorchus minor</name>
    <dbReference type="NCBI Taxonomy" id="1323400"/>
    <lineage>
        <taxon>Eukaryota</taxon>
        <taxon>Metazoa</taxon>
        <taxon>Ecdysozoa</taxon>
        <taxon>Arthropoda</taxon>
        <taxon>Hexapoda</taxon>
        <taxon>Insecta</taxon>
        <taxon>Pterygota</taxon>
        <taxon>Neoptera</taxon>
        <taxon>Endopterygota</taxon>
        <taxon>Coleoptera</taxon>
        <taxon>Polyphaga</taxon>
        <taxon>Cucujiformia</taxon>
        <taxon>Chrysomeloidea</taxon>
        <taxon>Cerambycidae</taxon>
        <taxon>Lamiinae</taxon>
        <taxon>Monochamini</taxon>
        <taxon>Molorchus</taxon>
    </lineage>
</organism>
<dbReference type="EMBL" id="JAPWTJ010000119">
    <property type="protein sequence ID" value="KAJ8982498.1"/>
    <property type="molecule type" value="Genomic_DNA"/>
</dbReference>
<dbReference type="InterPro" id="IPR038606">
    <property type="entry name" value="To_sf"/>
</dbReference>
<keyword evidence="2" id="KW-1185">Reference proteome</keyword>
<dbReference type="Gene3D" id="3.15.10.30">
    <property type="entry name" value="Haemolymph juvenile hormone binding protein"/>
    <property type="match status" value="1"/>
</dbReference>
<name>A0ABQ9JWU5_9CUCU</name>
<sequence length="189" mass="20601">MKLSIIIVYPGGGFGSASAAPRVFLPGDLKVSNVEVDIPENDFENGNFTVNEVSLSGLGDMKYTVTDGDLETHVDYQIVFEEIAIIIDLQLQLSGILEANDNVYISVKIQNLKADGYGEVESDLSEMKDYYLLLTLGGTEVSVEGVVSEEYSQQLTEELSEKVPAIINQINKAIDTPASDIIKYLILSS</sequence>
<comment type="caution">
    <text evidence="1">The sequence shown here is derived from an EMBL/GenBank/DDBJ whole genome shotgun (WGS) entry which is preliminary data.</text>
</comment>